<dbReference type="GO" id="GO:0072542">
    <property type="term" value="F:protein phosphatase activator activity"/>
    <property type="evidence" value="ECO:0007669"/>
    <property type="project" value="TreeGrafter"/>
</dbReference>
<dbReference type="Pfam" id="PF04802">
    <property type="entry name" value="PP4R3"/>
    <property type="match status" value="1"/>
</dbReference>
<dbReference type="PANTHER" id="PTHR23318:SF0">
    <property type="entry name" value="SERINE_THREONINE-PROTEIN PHOSPHATASE 4 REGULATORY SUBUNIT 3"/>
    <property type="match status" value="1"/>
</dbReference>
<dbReference type="GO" id="GO:0006974">
    <property type="term" value="P:DNA damage response"/>
    <property type="evidence" value="ECO:0007669"/>
    <property type="project" value="TreeGrafter"/>
</dbReference>
<dbReference type="InterPro" id="IPR006887">
    <property type="entry name" value="P4R3-like_central_dom"/>
</dbReference>
<evidence type="ECO:0000256" key="2">
    <source>
        <dbReference type="ARBA" id="ARBA00023242"/>
    </source>
</evidence>
<reference evidence="4 5" key="1">
    <citation type="journal article" date="2021" name="Elife">
        <title>Chloroplast acquisition without the gene transfer in kleptoplastic sea slugs, Plakobranchus ocellatus.</title>
        <authorList>
            <person name="Maeda T."/>
            <person name="Takahashi S."/>
            <person name="Yoshida T."/>
            <person name="Shimamura S."/>
            <person name="Takaki Y."/>
            <person name="Nagai Y."/>
            <person name="Toyoda A."/>
            <person name="Suzuki Y."/>
            <person name="Arimoto A."/>
            <person name="Ishii H."/>
            <person name="Satoh N."/>
            <person name="Nishiyama T."/>
            <person name="Hasebe M."/>
            <person name="Maruyama T."/>
            <person name="Minagawa J."/>
            <person name="Obokata J."/>
            <person name="Shigenobu S."/>
        </authorList>
    </citation>
    <scope>NUCLEOTIDE SEQUENCE [LARGE SCALE GENOMIC DNA]</scope>
</reference>
<name>A0AAV4IHH8_9GAST</name>
<organism evidence="4 5">
    <name type="scientific">Elysia marginata</name>
    <dbReference type="NCBI Taxonomy" id="1093978"/>
    <lineage>
        <taxon>Eukaryota</taxon>
        <taxon>Metazoa</taxon>
        <taxon>Spiralia</taxon>
        <taxon>Lophotrochozoa</taxon>
        <taxon>Mollusca</taxon>
        <taxon>Gastropoda</taxon>
        <taxon>Heterobranchia</taxon>
        <taxon>Euthyneura</taxon>
        <taxon>Panpulmonata</taxon>
        <taxon>Sacoglossa</taxon>
        <taxon>Placobranchoidea</taxon>
        <taxon>Plakobranchidae</taxon>
        <taxon>Elysia</taxon>
    </lineage>
</organism>
<keyword evidence="2" id="KW-0539">Nucleus</keyword>
<protein>
    <submittedName>
        <fullName evidence="4">Serine/threonine-protein phosphatase 4 regulatory subunit 3</fullName>
    </submittedName>
</protein>
<evidence type="ECO:0000259" key="3">
    <source>
        <dbReference type="Pfam" id="PF04802"/>
    </source>
</evidence>
<dbReference type="EMBL" id="BMAT01002497">
    <property type="protein sequence ID" value="GFS08097.1"/>
    <property type="molecule type" value="Genomic_DNA"/>
</dbReference>
<dbReference type="Proteomes" id="UP000762676">
    <property type="component" value="Unassembled WGS sequence"/>
</dbReference>
<dbReference type="GO" id="GO:0030289">
    <property type="term" value="C:protein phosphatase 4 complex"/>
    <property type="evidence" value="ECO:0007669"/>
    <property type="project" value="TreeGrafter"/>
</dbReference>
<gene>
    <name evidence="4" type="ORF">ElyMa_001266100</name>
</gene>
<evidence type="ECO:0000313" key="4">
    <source>
        <dbReference type="EMBL" id="GFS08097.1"/>
    </source>
</evidence>
<evidence type="ECO:0000256" key="1">
    <source>
        <dbReference type="ARBA" id="ARBA00004123"/>
    </source>
</evidence>
<sequence>MWETKRQTCKPTNKHVIRKGRRESVDTLAENRILAADAQKTLSELGILPSIEIILGLDDEKMKLAAIDIFSYIVEFNQSMVREFILKESSRVDDEDLLINLVIEQMINDSDPELGGAVQLIGILRLLLDPENMMATASHKLLAALDENLPRKSSISSLGEKIPRCSAFRSAILKGK</sequence>
<dbReference type="GO" id="GO:0005654">
    <property type="term" value="C:nucleoplasm"/>
    <property type="evidence" value="ECO:0007669"/>
    <property type="project" value="TreeGrafter"/>
</dbReference>
<proteinExistence type="predicted"/>
<dbReference type="InterPro" id="IPR051137">
    <property type="entry name" value="PP4R3-like"/>
</dbReference>
<keyword evidence="5" id="KW-1185">Reference proteome</keyword>
<comment type="subcellular location">
    <subcellularLocation>
        <location evidence="1">Nucleus</location>
    </subcellularLocation>
</comment>
<accession>A0AAV4IHH8</accession>
<evidence type="ECO:0000313" key="5">
    <source>
        <dbReference type="Proteomes" id="UP000762676"/>
    </source>
</evidence>
<dbReference type="AlphaFoldDB" id="A0AAV4IHH8"/>
<dbReference type="PANTHER" id="PTHR23318">
    <property type="entry name" value="ATP SYNTHASE GAMMA-RELATED"/>
    <property type="match status" value="1"/>
</dbReference>
<feature type="domain" description="Serine/threonine-protein phosphatase 4 regulatory subunit 3-like central" evidence="3">
    <location>
        <begin position="40"/>
        <end position="139"/>
    </location>
</feature>
<comment type="caution">
    <text evidence="4">The sequence shown here is derived from an EMBL/GenBank/DDBJ whole genome shotgun (WGS) entry which is preliminary data.</text>
</comment>